<dbReference type="InterPro" id="IPR038578">
    <property type="entry name" value="GT29-like_sf"/>
</dbReference>
<dbReference type="Gene3D" id="3.90.1480.20">
    <property type="entry name" value="Glycosyl transferase family 29"/>
    <property type="match status" value="1"/>
</dbReference>
<comment type="caution">
    <text evidence="1">The sequence shown here is derived from an EMBL/GenBank/DDBJ whole genome shotgun (WGS) entry which is preliminary data.</text>
</comment>
<protein>
    <submittedName>
        <fullName evidence="1">Uncharacterized protein</fullName>
    </submittedName>
</protein>
<reference evidence="1 2" key="1">
    <citation type="journal article" date="2024" name="Nat. Commun.">
        <title>Phylogenomics reveals the evolutionary origins of lichenization in chlorophyte algae.</title>
        <authorList>
            <person name="Puginier C."/>
            <person name="Libourel C."/>
            <person name="Otte J."/>
            <person name="Skaloud P."/>
            <person name="Haon M."/>
            <person name="Grisel S."/>
            <person name="Petersen M."/>
            <person name="Berrin J.G."/>
            <person name="Delaux P.M."/>
            <person name="Dal Grande F."/>
            <person name="Keller J."/>
        </authorList>
    </citation>
    <scope>NUCLEOTIDE SEQUENCE [LARGE SCALE GENOMIC DNA]</scope>
    <source>
        <strain evidence="1 2">SAG 245.80</strain>
    </source>
</reference>
<proteinExistence type="predicted"/>
<name>A0AAW1SED5_9CHLO</name>
<organism evidence="1 2">
    <name type="scientific">Elliptochloris bilobata</name>
    <dbReference type="NCBI Taxonomy" id="381761"/>
    <lineage>
        <taxon>Eukaryota</taxon>
        <taxon>Viridiplantae</taxon>
        <taxon>Chlorophyta</taxon>
        <taxon>core chlorophytes</taxon>
        <taxon>Trebouxiophyceae</taxon>
        <taxon>Trebouxiophyceae incertae sedis</taxon>
        <taxon>Elliptochloris clade</taxon>
        <taxon>Elliptochloris</taxon>
    </lineage>
</organism>
<keyword evidence="2" id="KW-1185">Reference proteome</keyword>
<evidence type="ECO:0000313" key="2">
    <source>
        <dbReference type="Proteomes" id="UP001445335"/>
    </source>
</evidence>
<gene>
    <name evidence="1" type="ORF">WJX81_000464</name>
</gene>
<dbReference type="AlphaFoldDB" id="A0AAW1SED5"/>
<evidence type="ECO:0000313" key="1">
    <source>
        <dbReference type="EMBL" id="KAK9843956.1"/>
    </source>
</evidence>
<sequence>MDKTTGISHERAGFSVFWLPRAGLARIEPPDALWRRPMLWLWNLVDPAGARPVCQDLRGVADPLRSIAIVGNGPITAYQRQQIEAADVIIRFNKLDNWYCGDRMDIWVTRWANHVISKYHGIGEVEFCNTSLAAGAASAVWVLDAMEAKHARQLAEALAAYAPMRRLSLAKTVIDWPRMEALFHARLPDAEWNAVPSSGWAAMMLALECAPPRARIHLFGFNWSRRAWAAHKMGAEEAFARRLDAAGRIRIHWPACAGMRGCGGCPVVASYDERRGAVCVPRPSGPPGEGETLRATKFAKDNAWRAERDACCWKCVLSEDSD</sequence>
<dbReference type="Proteomes" id="UP001445335">
    <property type="component" value="Unassembled WGS sequence"/>
</dbReference>
<dbReference type="EMBL" id="JALJOU010000004">
    <property type="protein sequence ID" value="KAK9843956.1"/>
    <property type="molecule type" value="Genomic_DNA"/>
</dbReference>
<accession>A0AAW1SED5</accession>